<reference evidence="3" key="1">
    <citation type="journal article" date="2019" name="Int. J. Syst. Evol. Microbiol.">
        <title>The Global Catalogue of Microorganisms (GCM) 10K type strain sequencing project: providing services to taxonomists for standard genome sequencing and annotation.</title>
        <authorList>
            <consortium name="The Broad Institute Genomics Platform"/>
            <consortium name="The Broad Institute Genome Sequencing Center for Infectious Disease"/>
            <person name="Wu L."/>
            <person name="Ma J."/>
        </authorList>
    </citation>
    <scope>NUCLEOTIDE SEQUENCE [LARGE SCALE GENOMIC DNA]</scope>
    <source>
        <strain evidence="3">JCM 17027</strain>
    </source>
</reference>
<gene>
    <name evidence="2" type="ORF">GCM10022384_26380</name>
</gene>
<name>A0ABP7Q0Y0_9ACTN</name>
<evidence type="ECO:0000256" key="1">
    <source>
        <dbReference type="SAM" id="MobiDB-lite"/>
    </source>
</evidence>
<dbReference type="Proteomes" id="UP001500034">
    <property type="component" value="Unassembled WGS sequence"/>
</dbReference>
<comment type="caution">
    <text evidence="2">The sequence shown here is derived from an EMBL/GenBank/DDBJ whole genome shotgun (WGS) entry which is preliminary data.</text>
</comment>
<sequence length="94" mass="10000">MIRIAAGCASTGAAQGNLRDATGYRGRAEADIPSESPISLMPGLVVTSHDTSGDSETVMVHGHSGQCGDRHATGEAEFPEMRGTRYALWIRIRE</sequence>
<evidence type="ECO:0000313" key="2">
    <source>
        <dbReference type="EMBL" id="GAA3974729.1"/>
    </source>
</evidence>
<keyword evidence="3" id="KW-1185">Reference proteome</keyword>
<evidence type="ECO:0000313" key="3">
    <source>
        <dbReference type="Proteomes" id="UP001500034"/>
    </source>
</evidence>
<dbReference type="EMBL" id="BAABCQ010000041">
    <property type="protein sequence ID" value="GAA3974729.1"/>
    <property type="molecule type" value="Genomic_DNA"/>
</dbReference>
<organism evidence="2 3">
    <name type="scientific">Streptomyces marokkonensis</name>
    <dbReference type="NCBI Taxonomy" id="324855"/>
    <lineage>
        <taxon>Bacteria</taxon>
        <taxon>Bacillati</taxon>
        <taxon>Actinomycetota</taxon>
        <taxon>Actinomycetes</taxon>
        <taxon>Kitasatosporales</taxon>
        <taxon>Streptomycetaceae</taxon>
        <taxon>Streptomyces</taxon>
    </lineage>
</organism>
<proteinExistence type="predicted"/>
<protein>
    <submittedName>
        <fullName evidence="2">Uncharacterized protein</fullName>
    </submittedName>
</protein>
<feature type="region of interest" description="Disordered" evidence="1">
    <location>
        <begin position="51"/>
        <end position="72"/>
    </location>
</feature>
<accession>A0ABP7Q0Y0</accession>